<evidence type="ECO:0000313" key="4">
    <source>
        <dbReference type="Proteomes" id="UP001152795"/>
    </source>
</evidence>
<protein>
    <submittedName>
        <fullName evidence="3">Uncharacterized protein</fullName>
    </submittedName>
</protein>
<proteinExistence type="predicted"/>
<evidence type="ECO:0000313" key="3">
    <source>
        <dbReference type="EMBL" id="CAB4010561.1"/>
    </source>
</evidence>
<dbReference type="InterPro" id="IPR046700">
    <property type="entry name" value="DUF6570"/>
</dbReference>
<dbReference type="EMBL" id="CACRXK020006829">
    <property type="protein sequence ID" value="CAB4010561.1"/>
    <property type="molecule type" value="Genomic_DNA"/>
</dbReference>
<organism evidence="3 4">
    <name type="scientific">Paramuricea clavata</name>
    <name type="common">Red gorgonian</name>
    <name type="synonym">Violescent sea-whip</name>
    <dbReference type="NCBI Taxonomy" id="317549"/>
    <lineage>
        <taxon>Eukaryota</taxon>
        <taxon>Metazoa</taxon>
        <taxon>Cnidaria</taxon>
        <taxon>Anthozoa</taxon>
        <taxon>Octocorallia</taxon>
        <taxon>Malacalcyonacea</taxon>
        <taxon>Plexauridae</taxon>
        <taxon>Paramuricea</taxon>
    </lineage>
</organism>
<evidence type="ECO:0000259" key="2">
    <source>
        <dbReference type="Pfam" id="PF20209"/>
    </source>
</evidence>
<sequence length="386" mass="43965">MERRKVYAKKQRANETVDAKRFCLENMTAYRRSHNICQFKYLSEFDSMKNGPLHDQSWAKCNMQQFHKSVQYSIFQCTVCKDAWPITSKPKSGSYVCLRCSRDKNKPKKFSNSNSMIPGAVPIELQGLTQTEEMLIARALPIMRVYVKPHGQRGYSGHCINLPQHIEELASVLPRYKSEEKKVSDNNGIPSDITTVESDSNILSEEMILPDLGPPTDNDQDKVYNQSAEMSSFLPACEKQTQERLLAFPTLFPDGTGDPTNPGILKDIPLGEKIKHLIKFADYINGKWVYRFGSHPRFTYWALNMIHRKRVLPQSGIFFKQNPGEAHLTIDELREMASSGNSNIFISKISRYVANVAGSNAYWYKVREDLKAIVTTVGAPTYIFIS</sequence>
<gene>
    <name evidence="3" type="ORF">PACLA_8A015272</name>
</gene>
<name>A0A6S7IYU7_PARCT</name>
<dbReference type="Proteomes" id="UP001152795">
    <property type="component" value="Unassembled WGS sequence"/>
</dbReference>
<keyword evidence="4" id="KW-1185">Reference proteome</keyword>
<evidence type="ECO:0000259" key="1">
    <source>
        <dbReference type="Pfam" id="PF14214"/>
    </source>
</evidence>
<dbReference type="OrthoDB" id="5969700at2759"/>
<dbReference type="Pfam" id="PF20209">
    <property type="entry name" value="DUF6570"/>
    <property type="match status" value="1"/>
</dbReference>
<feature type="domain" description="Helitron helicase-like" evidence="1">
    <location>
        <begin position="290"/>
        <end position="381"/>
    </location>
</feature>
<feature type="domain" description="DUF6570" evidence="2">
    <location>
        <begin position="105"/>
        <end position="178"/>
    </location>
</feature>
<reference evidence="3" key="1">
    <citation type="submission" date="2020-04" db="EMBL/GenBank/DDBJ databases">
        <authorList>
            <person name="Alioto T."/>
            <person name="Alioto T."/>
            <person name="Gomez Garrido J."/>
        </authorList>
    </citation>
    <scope>NUCLEOTIDE SEQUENCE</scope>
    <source>
        <strain evidence="3">A484AB</strain>
    </source>
</reference>
<accession>A0A6S7IYU7</accession>
<dbReference type="InterPro" id="IPR025476">
    <property type="entry name" value="Helitron_helicase-like"/>
</dbReference>
<dbReference type="AlphaFoldDB" id="A0A6S7IYU7"/>
<dbReference type="Pfam" id="PF14214">
    <property type="entry name" value="Helitron_like_N"/>
    <property type="match status" value="1"/>
</dbReference>
<comment type="caution">
    <text evidence="3">The sequence shown here is derived from an EMBL/GenBank/DDBJ whole genome shotgun (WGS) entry which is preliminary data.</text>
</comment>